<sequence length="444" mass="48276">MLRRVGKRVGASALAAAERDLVSAARYLRLERLAGLVTRTEERLDAEHRDALAQERRERRFLRIGESADGMVTINGRLDPENGAPLVAAMQAMVNQNFRLRKRMQDAAKAGESVIVDARTPEQVRADAMGDFARHLLGCEVSVLPRTGVTLVVRTGLKELREGLGGASVDGHAASLDAGALRRTAASAGVIPQVLGGKSEVLDQGVRARLFTTEQKAALVERDGGCAMCGAPPSWCDAHHIVHWARGGATDLANGVMLCVRCHHDVHRAGWQIHATASEVWFTPPAEVDPTRRRRPGGRRLFDAYPLEPEIPLEREVPLGEPPPGSTSRRGGACPLVSRDACVSMRVDNLDDDRLRDTPDGDPMGAGGDWDGMGAHDAVTPKPRLLVPRDRRSANPRSASPPQRTPTRRGRSPAGRWTATRWGSSPAQRRAPARRRARVLRGRT</sequence>
<evidence type="ECO:0000256" key="2">
    <source>
        <dbReference type="SAM" id="MobiDB-lite"/>
    </source>
</evidence>
<reference evidence="5" key="1">
    <citation type="journal article" date="2019" name="Int. J. Syst. Evol. Microbiol.">
        <title>The Global Catalogue of Microorganisms (GCM) 10K type strain sequencing project: providing services to taxonomists for standard genome sequencing and annotation.</title>
        <authorList>
            <consortium name="The Broad Institute Genomics Platform"/>
            <consortium name="The Broad Institute Genome Sequencing Center for Infectious Disease"/>
            <person name="Wu L."/>
            <person name="Ma J."/>
        </authorList>
    </citation>
    <scope>NUCLEOTIDE SEQUENCE [LARGE SCALE GENOMIC DNA]</scope>
    <source>
        <strain evidence="5">NBRC 112299</strain>
    </source>
</reference>
<dbReference type="Pfam" id="PF02720">
    <property type="entry name" value="DUF222"/>
    <property type="match status" value="1"/>
</dbReference>
<feature type="region of interest" description="Disordered" evidence="2">
    <location>
        <begin position="351"/>
        <end position="444"/>
    </location>
</feature>
<dbReference type="Gene3D" id="1.10.30.50">
    <property type="match status" value="1"/>
</dbReference>
<comment type="caution">
    <text evidence="4">The sequence shown here is derived from an EMBL/GenBank/DDBJ whole genome shotgun (WGS) entry which is preliminary data.</text>
</comment>
<evidence type="ECO:0000313" key="4">
    <source>
        <dbReference type="EMBL" id="GMA36953.1"/>
    </source>
</evidence>
<feature type="region of interest" description="Disordered" evidence="2">
    <location>
        <begin position="312"/>
        <end position="334"/>
    </location>
</feature>
<dbReference type="RefSeq" id="WP_284328874.1">
    <property type="nucleotide sequence ID" value="NZ_BSUN01000001.1"/>
</dbReference>
<dbReference type="Proteomes" id="UP001157125">
    <property type="component" value="Unassembled WGS sequence"/>
</dbReference>
<evidence type="ECO:0000256" key="1">
    <source>
        <dbReference type="ARBA" id="ARBA00023450"/>
    </source>
</evidence>
<dbReference type="InterPro" id="IPR003870">
    <property type="entry name" value="DUF222"/>
</dbReference>
<dbReference type="InterPro" id="IPR003615">
    <property type="entry name" value="HNH_nuc"/>
</dbReference>
<feature type="compositionally biased region" description="Basic residues" evidence="2">
    <location>
        <begin position="431"/>
        <end position="444"/>
    </location>
</feature>
<dbReference type="EMBL" id="BSUN01000001">
    <property type="protein sequence ID" value="GMA36953.1"/>
    <property type="molecule type" value="Genomic_DNA"/>
</dbReference>
<feature type="domain" description="HNH nuclease" evidence="3">
    <location>
        <begin position="214"/>
        <end position="264"/>
    </location>
</feature>
<name>A0ABQ6IGG3_9MICO</name>
<organism evidence="4 5">
    <name type="scientific">Demequina litorisediminis</name>
    <dbReference type="NCBI Taxonomy" id="1849022"/>
    <lineage>
        <taxon>Bacteria</taxon>
        <taxon>Bacillati</taxon>
        <taxon>Actinomycetota</taxon>
        <taxon>Actinomycetes</taxon>
        <taxon>Micrococcales</taxon>
        <taxon>Demequinaceae</taxon>
        <taxon>Demequina</taxon>
    </lineage>
</organism>
<keyword evidence="5" id="KW-1185">Reference proteome</keyword>
<comment type="similarity">
    <text evidence="1">Belongs to the Rv1128c/1148c/1588c/1702c/1945/3466 family.</text>
</comment>
<dbReference type="Pfam" id="PF01844">
    <property type="entry name" value="HNH"/>
    <property type="match status" value="1"/>
</dbReference>
<evidence type="ECO:0000313" key="5">
    <source>
        <dbReference type="Proteomes" id="UP001157125"/>
    </source>
</evidence>
<accession>A0ABQ6IGG3</accession>
<dbReference type="InterPro" id="IPR002711">
    <property type="entry name" value="HNH"/>
</dbReference>
<gene>
    <name evidence="4" type="ORF">GCM10025876_31570</name>
</gene>
<dbReference type="CDD" id="cd00085">
    <property type="entry name" value="HNHc"/>
    <property type="match status" value="1"/>
</dbReference>
<proteinExistence type="inferred from homology"/>
<dbReference type="SMART" id="SM00507">
    <property type="entry name" value="HNHc"/>
    <property type="match status" value="1"/>
</dbReference>
<protein>
    <recommendedName>
        <fullName evidence="3">HNH nuclease domain-containing protein</fullName>
    </recommendedName>
</protein>
<evidence type="ECO:0000259" key="3">
    <source>
        <dbReference type="SMART" id="SM00507"/>
    </source>
</evidence>